<dbReference type="PANTHER" id="PTHR42923:SF47">
    <property type="entry name" value="BLR3003 PROTEIN"/>
    <property type="match status" value="1"/>
</dbReference>
<dbReference type="InterPro" id="IPR017830">
    <property type="entry name" value="SQase_HpnE"/>
</dbReference>
<dbReference type="InterPro" id="IPR050464">
    <property type="entry name" value="Zeta_carotene_desat/Oxidored"/>
</dbReference>
<protein>
    <recommendedName>
        <fullName evidence="1">Amine oxidase domain-containing protein</fullName>
    </recommendedName>
</protein>
<feature type="non-terminal residue" evidence="2">
    <location>
        <position position="1"/>
    </location>
</feature>
<sequence>VIGAGFAGLSAAAALADHGLRVVVLEAAGRLGGRAASFRDGVTGELVDNGQHVLFGCYSETRRFLSRIGTAEHLRVQPQLDVASIDPEGRRTRLVCPPLRPPLNLFAGLLEWDALGFRDRLAVLRLVAPLRLARSELLGDAGVQAASPGETVTTWLVRHGQTRRLREMLWNPLALAALNQSPDLAAAPTFVRALAQIVGTRPSDSGLALPARPLDGLYAAPARDFILARGGEVRTGVTARVHTDACGLCEVRAGAAVWRAPAVISAVPWFALPDLFEPEPPSEIASVCRMAGRMAVSPIVTVNLWFDREVLDRPVLGLPGRVMQWVFDKRLMFGDTASHLSVVSSGAASIVGYSNEALVELATSELRTALPAAREAQVGRSTVVREPRATFSLAPGQPPRPGTETALPGFLLAGDWTDTGLPGTIEGAVASGHLAAAVAIRLAGR</sequence>
<dbReference type="NCBIfam" id="TIGR03467">
    <property type="entry name" value="HpnE"/>
    <property type="match status" value="1"/>
</dbReference>
<reference evidence="2" key="1">
    <citation type="submission" date="2018-05" db="EMBL/GenBank/DDBJ databases">
        <authorList>
            <person name="Lanie J.A."/>
            <person name="Ng W.-L."/>
            <person name="Kazmierczak K.M."/>
            <person name="Andrzejewski T.M."/>
            <person name="Davidsen T.M."/>
            <person name="Wayne K.J."/>
            <person name="Tettelin H."/>
            <person name="Glass J.I."/>
            <person name="Rusch D."/>
            <person name="Podicherti R."/>
            <person name="Tsui H.-C.T."/>
            <person name="Winkler M.E."/>
        </authorList>
    </citation>
    <scope>NUCLEOTIDE SEQUENCE</scope>
</reference>
<organism evidence="2">
    <name type="scientific">marine metagenome</name>
    <dbReference type="NCBI Taxonomy" id="408172"/>
    <lineage>
        <taxon>unclassified sequences</taxon>
        <taxon>metagenomes</taxon>
        <taxon>ecological metagenomes</taxon>
    </lineage>
</organism>
<evidence type="ECO:0000313" key="2">
    <source>
        <dbReference type="EMBL" id="SUZ55570.1"/>
    </source>
</evidence>
<evidence type="ECO:0000259" key="1">
    <source>
        <dbReference type="Pfam" id="PF01593"/>
    </source>
</evidence>
<dbReference type="EMBL" id="UINC01000448">
    <property type="protein sequence ID" value="SUZ55570.1"/>
    <property type="molecule type" value="Genomic_DNA"/>
</dbReference>
<gene>
    <name evidence="2" type="ORF">METZ01_LOCUS8424</name>
</gene>
<dbReference type="InterPro" id="IPR002937">
    <property type="entry name" value="Amino_oxidase"/>
</dbReference>
<dbReference type="AlphaFoldDB" id="A0A381NM15"/>
<dbReference type="PANTHER" id="PTHR42923">
    <property type="entry name" value="PROTOPORPHYRINOGEN OXIDASE"/>
    <property type="match status" value="1"/>
</dbReference>
<dbReference type="Gene3D" id="3.50.50.60">
    <property type="entry name" value="FAD/NAD(P)-binding domain"/>
    <property type="match status" value="1"/>
</dbReference>
<feature type="domain" description="Amine oxidase" evidence="1">
    <location>
        <begin position="6"/>
        <end position="439"/>
    </location>
</feature>
<accession>A0A381NM15</accession>
<name>A0A381NM15_9ZZZZ</name>
<dbReference type="InterPro" id="IPR036188">
    <property type="entry name" value="FAD/NAD-bd_sf"/>
</dbReference>
<dbReference type="Pfam" id="PF01593">
    <property type="entry name" value="Amino_oxidase"/>
    <property type="match status" value="1"/>
</dbReference>
<dbReference type="SUPFAM" id="SSF51905">
    <property type="entry name" value="FAD/NAD(P)-binding domain"/>
    <property type="match status" value="1"/>
</dbReference>
<proteinExistence type="predicted"/>
<dbReference type="GO" id="GO:0016491">
    <property type="term" value="F:oxidoreductase activity"/>
    <property type="evidence" value="ECO:0007669"/>
    <property type="project" value="InterPro"/>
</dbReference>